<sequence>MTALVFVLQPDQVCVAMDTLVIRADDRMPLSFQRKFLSIPDSDLLVAGTGHANFVTGWFGYLQTLAHLGDVDDVGSIAPSVLKASADAAGGLGPITTTIYHFGYSRAEGQYVGYAYRSTADFRPERLPYALGLKPQVPVPATEKIQFPDFMIDIVVRQQEHDRSQPIQHQLGIGGEIEFVVLSDHATRVETVHRFISYETERQHIESRDAEA</sequence>
<evidence type="ECO:0000313" key="2">
    <source>
        <dbReference type="Proteomes" id="UP000319627"/>
    </source>
</evidence>
<reference evidence="1 2" key="1">
    <citation type="submission" date="2019-07" db="EMBL/GenBank/DDBJ databases">
        <title>Genomic Encyclopedia of Type Strains, Phase I: the one thousand microbial genomes (KMG-I) project.</title>
        <authorList>
            <person name="Kyrpides N."/>
        </authorList>
    </citation>
    <scope>NUCLEOTIDE SEQUENCE [LARGE SCALE GENOMIC DNA]</scope>
    <source>
        <strain evidence="1 2">DSM 375</strain>
    </source>
</reference>
<organism evidence="1 2">
    <name type="scientific">Azomonas agilis</name>
    <dbReference type="NCBI Taxonomy" id="116849"/>
    <lineage>
        <taxon>Bacteria</taxon>
        <taxon>Pseudomonadati</taxon>
        <taxon>Pseudomonadota</taxon>
        <taxon>Gammaproteobacteria</taxon>
        <taxon>Pseudomonadales</taxon>
        <taxon>Pseudomonadaceae</taxon>
        <taxon>Azomonas</taxon>
    </lineage>
</organism>
<comment type="caution">
    <text evidence="1">The sequence shown here is derived from an EMBL/GenBank/DDBJ whole genome shotgun (WGS) entry which is preliminary data.</text>
</comment>
<dbReference type="RefSeq" id="WP_144570664.1">
    <property type="nucleotide sequence ID" value="NZ_VLKG01000002.1"/>
</dbReference>
<dbReference type="AlphaFoldDB" id="A0A562J240"/>
<protein>
    <submittedName>
        <fullName evidence="1">Uncharacterized protein</fullName>
    </submittedName>
</protein>
<name>A0A562J240_9GAMM</name>
<keyword evidence="2" id="KW-1185">Reference proteome</keyword>
<dbReference type="EMBL" id="VLKG01000002">
    <property type="protein sequence ID" value="TWH76905.1"/>
    <property type="molecule type" value="Genomic_DNA"/>
</dbReference>
<dbReference type="Proteomes" id="UP000319627">
    <property type="component" value="Unassembled WGS sequence"/>
</dbReference>
<proteinExistence type="predicted"/>
<accession>A0A562J240</accession>
<evidence type="ECO:0000313" key="1">
    <source>
        <dbReference type="EMBL" id="TWH76905.1"/>
    </source>
</evidence>
<dbReference type="OrthoDB" id="6859799at2"/>
<gene>
    <name evidence="1" type="ORF">LX59_00951</name>
</gene>